<feature type="domain" description="GH18" evidence="16">
    <location>
        <begin position="32"/>
        <end position="309"/>
    </location>
</feature>
<dbReference type="Pfam" id="PF00704">
    <property type="entry name" value="Glyco_hydro_18"/>
    <property type="match status" value="1"/>
</dbReference>
<evidence type="ECO:0000256" key="5">
    <source>
        <dbReference type="ARBA" id="ARBA00022525"/>
    </source>
</evidence>
<dbReference type="SUPFAM" id="SSF51445">
    <property type="entry name" value="(Trans)glycosidases"/>
    <property type="match status" value="1"/>
</dbReference>
<evidence type="ECO:0000256" key="11">
    <source>
        <dbReference type="ARBA" id="ARBA00023326"/>
    </source>
</evidence>
<evidence type="ECO:0000256" key="9">
    <source>
        <dbReference type="ARBA" id="ARBA00023277"/>
    </source>
</evidence>
<dbReference type="InterPro" id="IPR045321">
    <property type="entry name" value="Cts1-like"/>
</dbReference>
<evidence type="ECO:0000313" key="17">
    <source>
        <dbReference type="Proteomes" id="UP000694853"/>
    </source>
</evidence>
<evidence type="ECO:0000259" key="16">
    <source>
        <dbReference type="PROSITE" id="PS51910"/>
    </source>
</evidence>
<dbReference type="Proteomes" id="UP000694853">
    <property type="component" value="Unplaced"/>
</dbReference>
<dbReference type="GO" id="GO:0005576">
    <property type="term" value="C:extracellular region"/>
    <property type="evidence" value="ECO:0007669"/>
    <property type="project" value="UniProtKB-SubCell"/>
</dbReference>
<evidence type="ECO:0000256" key="1">
    <source>
        <dbReference type="ARBA" id="ARBA00000822"/>
    </source>
</evidence>
<dbReference type="GO" id="GO:0006032">
    <property type="term" value="P:chitin catabolic process"/>
    <property type="evidence" value="ECO:0007669"/>
    <property type="project" value="UniProtKB-KW"/>
</dbReference>
<gene>
    <name evidence="18" type="primary">LOC113856017</name>
</gene>
<evidence type="ECO:0000256" key="2">
    <source>
        <dbReference type="ARBA" id="ARBA00004239"/>
    </source>
</evidence>
<feature type="signal peptide" evidence="15">
    <location>
        <begin position="1"/>
        <end position="29"/>
    </location>
</feature>
<evidence type="ECO:0000256" key="14">
    <source>
        <dbReference type="SAM" id="MobiDB-lite"/>
    </source>
</evidence>
<organism evidence="17 18">
    <name type="scientific">Abrus precatorius</name>
    <name type="common">Indian licorice</name>
    <name type="synonym">Glycine abrus</name>
    <dbReference type="NCBI Taxonomy" id="3816"/>
    <lineage>
        <taxon>Eukaryota</taxon>
        <taxon>Viridiplantae</taxon>
        <taxon>Streptophyta</taxon>
        <taxon>Embryophyta</taxon>
        <taxon>Tracheophyta</taxon>
        <taxon>Spermatophyta</taxon>
        <taxon>Magnoliopsida</taxon>
        <taxon>eudicotyledons</taxon>
        <taxon>Gunneridae</taxon>
        <taxon>Pentapetalae</taxon>
        <taxon>rosids</taxon>
        <taxon>fabids</taxon>
        <taxon>Fabales</taxon>
        <taxon>Fabaceae</taxon>
        <taxon>Papilionoideae</taxon>
        <taxon>50 kb inversion clade</taxon>
        <taxon>NPAAA clade</taxon>
        <taxon>indigoferoid/millettioid clade</taxon>
        <taxon>Abreae</taxon>
        <taxon>Abrus</taxon>
    </lineage>
</organism>
<evidence type="ECO:0000256" key="10">
    <source>
        <dbReference type="ARBA" id="ARBA00023295"/>
    </source>
</evidence>
<feature type="region of interest" description="Disordered" evidence="14">
    <location>
        <begin position="309"/>
        <end position="332"/>
    </location>
</feature>
<keyword evidence="7" id="KW-0146">Chitin degradation</keyword>
<dbReference type="RefSeq" id="XP_027343440.1">
    <property type="nucleotide sequence ID" value="XM_027487639.1"/>
</dbReference>
<reference evidence="18" key="2">
    <citation type="submission" date="2025-08" db="UniProtKB">
        <authorList>
            <consortium name="RefSeq"/>
        </authorList>
    </citation>
    <scope>IDENTIFICATION</scope>
    <source>
        <tissue evidence="18">Young leaves</tissue>
    </source>
</reference>
<evidence type="ECO:0000256" key="12">
    <source>
        <dbReference type="ARBA" id="ARBA00073139"/>
    </source>
</evidence>
<evidence type="ECO:0000256" key="6">
    <source>
        <dbReference type="ARBA" id="ARBA00022801"/>
    </source>
</evidence>
<dbReference type="EC" id="3.2.1.14" evidence="4"/>
<evidence type="ECO:0000256" key="7">
    <source>
        <dbReference type="ARBA" id="ARBA00023024"/>
    </source>
</evidence>
<dbReference type="GeneID" id="113856017"/>
<evidence type="ECO:0000256" key="13">
    <source>
        <dbReference type="RuleBase" id="RU000489"/>
    </source>
</evidence>
<sequence length="348" mass="38024">MIRIIHSSSLALILTLTFLVLVVLDTCNAESDDIAIYWGQFDGEGSLSETCATGKYSYVILAFLNIFGNGKTPEINLASHCDPASNGCTMLSTDIKNCQKQGIKVLLSIGGADGDYGLASSDDAKKVSDYLWNNFLGGTDNSSSRPLGDVILDGIDFDIENSTQQHWEELARYLKSHNTSRKKVYLSAAPQCPFPDSEMGIALDTGVFDYVWIQFYNNPGCEYIQSNVNNLLSSWNEWTTSLKAGKVFLGLPASPAAADSRYVPVDLLVSTILPVIKKSPNYGGVMLWAIYYDKQTGYSTFIKSSLCTQQNPSECGGNDSHKEDGKMNQKKALPEIEGNGVAVLPERE</sequence>
<dbReference type="InterPro" id="IPR050542">
    <property type="entry name" value="Glycosyl_Hydrlase18_Chitinase"/>
</dbReference>
<proteinExistence type="inferred from homology"/>
<dbReference type="InterPro" id="IPR001223">
    <property type="entry name" value="Glyco_hydro18_cat"/>
</dbReference>
<evidence type="ECO:0000256" key="15">
    <source>
        <dbReference type="SAM" id="SignalP"/>
    </source>
</evidence>
<dbReference type="InterPro" id="IPR017853">
    <property type="entry name" value="GH"/>
</dbReference>
<reference evidence="17" key="1">
    <citation type="journal article" date="2019" name="Toxins">
        <title>Detection of Abrin-Like and Prepropulchellin-Like Toxin Genes and Transcripts Using Whole Genome Sequencing and Full-Length Transcript Sequencing of Abrus precatorius.</title>
        <authorList>
            <person name="Hovde B.T."/>
            <person name="Daligault H.E."/>
            <person name="Hanschen E.R."/>
            <person name="Kunde Y.A."/>
            <person name="Johnson M.B."/>
            <person name="Starkenburg S.R."/>
            <person name="Johnson S.L."/>
        </authorList>
    </citation>
    <scope>NUCLEOTIDE SEQUENCE [LARGE SCALE GENOMIC DNA]</scope>
</reference>
<dbReference type="OrthoDB" id="6020543at2759"/>
<keyword evidence="5" id="KW-0964">Secreted</keyword>
<name>A0A8B8KI01_ABRPR</name>
<feature type="chain" id="PRO_5034017402" description="Acidic endochitinase" evidence="15">
    <location>
        <begin position="30"/>
        <end position="348"/>
    </location>
</feature>
<evidence type="ECO:0000256" key="3">
    <source>
        <dbReference type="ARBA" id="ARBA00009121"/>
    </source>
</evidence>
<keyword evidence="8" id="KW-1015">Disulfide bond</keyword>
<dbReference type="InterPro" id="IPR001579">
    <property type="entry name" value="Glyco_hydro_18_chit_AS"/>
</dbReference>
<dbReference type="PROSITE" id="PS51910">
    <property type="entry name" value="GH18_2"/>
    <property type="match status" value="1"/>
</dbReference>
<dbReference type="AlphaFoldDB" id="A0A8B8KI01"/>
<comment type="catalytic activity">
    <reaction evidence="1">
        <text>Random endo-hydrolysis of N-acetyl-beta-D-glucosaminide (1-&gt;4)-beta-linkages in chitin and chitodextrins.</text>
        <dbReference type="EC" id="3.2.1.14"/>
    </reaction>
</comment>
<keyword evidence="11" id="KW-0624">Polysaccharide degradation</keyword>
<dbReference type="PANTHER" id="PTHR45708">
    <property type="entry name" value="ENDOCHITINASE"/>
    <property type="match status" value="1"/>
</dbReference>
<keyword evidence="9" id="KW-0119">Carbohydrate metabolism</keyword>
<keyword evidence="15" id="KW-0732">Signal</keyword>
<dbReference type="CDD" id="cd02877">
    <property type="entry name" value="GH18_hevamine_XipI_class_III"/>
    <property type="match status" value="1"/>
</dbReference>
<comment type="subcellular location">
    <subcellularLocation>
        <location evidence="2">Secreted</location>
        <location evidence="2">Extracellular space</location>
    </subcellularLocation>
</comment>
<keyword evidence="10 13" id="KW-0326">Glycosidase</keyword>
<dbReference type="GO" id="GO:0000272">
    <property type="term" value="P:polysaccharide catabolic process"/>
    <property type="evidence" value="ECO:0007669"/>
    <property type="project" value="UniProtKB-KW"/>
</dbReference>
<protein>
    <recommendedName>
        <fullName evidence="12">Acidic endochitinase</fullName>
        <ecNumber evidence="4">3.2.1.14</ecNumber>
    </recommendedName>
</protein>
<keyword evidence="17" id="KW-1185">Reference proteome</keyword>
<evidence type="ECO:0000313" key="18">
    <source>
        <dbReference type="RefSeq" id="XP_027343440.1"/>
    </source>
</evidence>
<evidence type="ECO:0000256" key="4">
    <source>
        <dbReference type="ARBA" id="ARBA00012729"/>
    </source>
</evidence>
<dbReference type="KEGG" id="aprc:113856017"/>
<accession>A0A8B8KI01</accession>
<dbReference type="PANTHER" id="PTHR45708:SF21">
    <property type="entry name" value="ACIDIC ENDOCHITINASE"/>
    <property type="match status" value="1"/>
</dbReference>
<evidence type="ECO:0000256" key="8">
    <source>
        <dbReference type="ARBA" id="ARBA00023157"/>
    </source>
</evidence>
<dbReference type="GO" id="GO:0008843">
    <property type="term" value="F:endochitinase activity"/>
    <property type="evidence" value="ECO:0007669"/>
    <property type="project" value="UniProtKB-EC"/>
</dbReference>
<keyword evidence="6 13" id="KW-0378">Hydrolase</keyword>
<dbReference type="PROSITE" id="PS01095">
    <property type="entry name" value="GH18_1"/>
    <property type="match status" value="1"/>
</dbReference>
<comment type="similarity">
    <text evidence="3">Belongs to the glycosyl hydrolase 18 family. Chitinase class II subfamily.</text>
</comment>
<dbReference type="Gene3D" id="3.20.20.80">
    <property type="entry name" value="Glycosidases"/>
    <property type="match status" value="1"/>
</dbReference>
<dbReference type="FunFam" id="3.20.20.80:FF:000015">
    <property type="entry name" value="Acidic endochitinase SE2"/>
    <property type="match status" value="1"/>
</dbReference>